<keyword evidence="1" id="KW-1133">Transmembrane helix</keyword>
<dbReference type="EMBL" id="FUXF01000020">
    <property type="protein sequence ID" value="SJZ57937.1"/>
    <property type="molecule type" value="Genomic_DNA"/>
</dbReference>
<protein>
    <submittedName>
        <fullName evidence="2">Uncharacterized protein</fullName>
    </submittedName>
</protein>
<organism evidence="2 3">
    <name type="scientific">Mycoplasmopsis verecunda</name>
    <dbReference type="NCBI Taxonomy" id="171291"/>
    <lineage>
        <taxon>Bacteria</taxon>
        <taxon>Bacillati</taxon>
        <taxon>Mycoplasmatota</taxon>
        <taxon>Mycoplasmoidales</taxon>
        <taxon>Metamycoplasmataceae</taxon>
        <taxon>Mycoplasmopsis</taxon>
    </lineage>
</organism>
<reference evidence="3" key="1">
    <citation type="submission" date="2017-02" db="EMBL/GenBank/DDBJ databases">
        <authorList>
            <person name="Varghese N."/>
            <person name="Submissions S."/>
        </authorList>
    </citation>
    <scope>NUCLEOTIDE SEQUENCE [LARGE SCALE GENOMIC DNA]</scope>
    <source>
        <strain evidence="3">ATCC 27862</strain>
    </source>
</reference>
<evidence type="ECO:0000313" key="2">
    <source>
        <dbReference type="EMBL" id="SJZ57937.1"/>
    </source>
</evidence>
<dbReference type="Proteomes" id="UP000190389">
    <property type="component" value="Unassembled WGS sequence"/>
</dbReference>
<feature type="transmembrane region" description="Helical" evidence="1">
    <location>
        <begin position="132"/>
        <end position="151"/>
    </location>
</feature>
<gene>
    <name evidence="2" type="ORF">SAMN02745154_00532</name>
</gene>
<proteinExistence type="predicted"/>
<sequence length="256" mass="32103">MKHENAWIIFCFLVVSIFYIVFAVLLILIPFLWGYKLFTEPNEKIRDIVFLINYIAYAPPIILFIIHRIINDFNVTVRLSKKFRYQDIRFKNKDKNTIIYLIYRHIYLKPLNIKHNEIQHRDKKHNMTKIKIQIYFFFYLTLLIWITTLITNIRYTSWYIIYYQGTDYYKWWFWIMELISVIAYVFFWKGRTFHYCRNNNLTTEMFKDERLIRWVIKVFGGWPYKHFILCRNAFHWDEKFGYNCDVFDVWLFYKWY</sequence>
<keyword evidence="1" id="KW-0472">Membrane</keyword>
<evidence type="ECO:0000313" key="3">
    <source>
        <dbReference type="Proteomes" id="UP000190389"/>
    </source>
</evidence>
<name>A0A1T4LTF4_9BACT</name>
<dbReference type="AlphaFoldDB" id="A0A1T4LTF4"/>
<feature type="transmembrane region" description="Helical" evidence="1">
    <location>
        <begin position="171"/>
        <end position="188"/>
    </location>
</feature>
<keyword evidence="3" id="KW-1185">Reference proteome</keyword>
<accession>A0A1T4LTF4</accession>
<keyword evidence="1" id="KW-0812">Transmembrane</keyword>
<evidence type="ECO:0000256" key="1">
    <source>
        <dbReference type="SAM" id="Phobius"/>
    </source>
</evidence>
<feature type="transmembrane region" description="Helical" evidence="1">
    <location>
        <begin position="7"/>
        <end position="33"/>
    </location>
</feature>
<feature type="transmembrane region" description="Helical" evidence="1">
    <location>
        <begin position="48"/>
        <end position="70"/>
    </location>
</feature>
<dbReference type="STRING" id="171291.SAMN02745154_00532"/>